<comment type="caution">
    <text evidence="2">The sequence shown here is derived from an EMBL/GenBank/DDBJ whole genome shotgun (WGS) entry which is preliminary data.</text>
</comment>
<organism evidence="2">
    <name type="scientific">Halalkalibacterium halodurans</name>
    <name type="common">Bacillus halodurans</name>
    <dbReference type="NCBI Taxonomy" id="86665"/>
    <lineage>
        <taxon>Bacteria</taxon>
        <taxon>Bacillati</taxon>
        <taxon>Bacillota</taxon>
        <taxon>Bacilli</taxon>
        <taxon>Bacillales</taxon>
        <taxon>Bacillaceae</taxon>
        <taxon>Halalkalibacterium (ex Joshi et al. 2022)</taxon>
    </lineage>
</organism>
<dbReference type="RefSeq" id="WP_053431547.1">
    <property type="nucleotide sequence ID" value="NZ_LILD02000018.1"/>
</dbReference>
<dbReference type="Pfam" id="PF01522">
    <property type="entry name" value="Polysacc_deac_1"/>
    <property type="match status" value="1"/>
</dbReference>
<accession>A0A0M0KLF4</accession>
<dbReference type="GO" id="GO:0005975">
    <property type="term" value="P:carbohydrate metabolic process"/>
    <property type="evidence" value="ECO:0007669"/>
    <property type="project" value="InterPro"/>
</dbReference>
<dbReference type="PANTHER" id="PTHR10587:SF125">
    <property type="entry name" value="POLYSACCHARIDE DEACETYLASE YHEN-RELATED"/>
    <property type="match status" value="1"/>
</dbReference>
<feature type="domain" description="NodB homology" evidence="1">
    <location>
        <begin position="45"/>
        <end position="226"/>
    </location>
</feature>
<dbReference type="PANTHER" id="PTHR10587">
    <property type="entry name" value="GLYCOSYL TRANSFERASE-RELATED"/>
    <property type="match status" value="1"/>
</dbReference>
<protein>
    <submittedName>
        <fullName evidence="2">Polysaccharide deacetylase</fullName>
    </submittedName>
</protein>
<dbReference type="GO" id="GO:0016810">
    <property type="term" value="F:hydrolase activity, acting on carbon-nitrogen (but not peptide) bonds"/>
    <property type="evidence" value="ECO:0007669"/>
    <property type="project" value="InterPro"/>
</dbReference>
<dbReference type="InterPro" id="IPR050248">
    <property type="entry name" value="Polysacc_deacetylase_ArnD"/>
</dbReference>
<dbReference type="CDD" id="cd10956">
    <property type="entry name" value="CE4_BH1302_like"/>
    <property type="match status" value="1"/>
</dbReference>
<proteinExistence type="predicted"/>
<dbReference type="SUPFAM" id="SSF88713">
    <property type="entry name" value="Glycoside hydrolase/deacetylase"/>
    <property type="match status" value="1"/>
</dbReference>
<dbReference type="PATRIC" id="fig|136160.3.peg.3012"/>
<dbReference type="Gene3D" id="3.20.20.370">
    <property type="entry name" value="Glycoside hydrolase/deacetylase"/>
    <property type="match status" value="1"/>
</dbReference>
<dbReference type="AlphaFoldDB" id="A0A0M0KLF4"/>
<reference evidence="2" key="1">
    <citation type="submission" date="2015-08" db="EMBL/GenBank/DDBJ databases">
        <title>Complete DNA Sequence of Pseudomonas syringae pv. actinidiae, the Causal Agent of Kiwifruit Canker Disease.</title>
        <authorList>
            <person name="Rikkerink E.H.A."/>
            <person name="Fineran P.C."/>
        </authorList>
    </citation>
    <scope>NUCLEOTIDE SEQUENCE</scope>
    <source>
        <strain evidence="2">DSM 13666</strain>
    </source>
</reference>
<dbReference type="InterPro" id="IPR011330">
    <property type="entry name" value="Glyco_hydro/deAcase_b/a-brl"/>
</dbReference>
<evidence type="ECO:0000313" key="2">
    <source>
        <dbReference type="EMBL" id="KOO39649.1"/>
    </source>
</evidence>
<dbReference type="EMBL" id="LILD01000001">
    <property type="protein sequence ID" value="KOO39649.1"/>
    <property type="molecule type" value="Genomic_DNA"/>
</dbReference>
<gene>
    <name evidence="2" type="ORF">AMD02_12910</name>
</gene>
<sequence>MRKGLIILLTTLTILLGVYGVNEWSKSRSFQVFGGLVNHVATNEPVIALTFDDGPTALTDDILSILQEEDIKATFFLTGIEIEEHMEEAQKIVAAGHEIGNHSYSHQRMVFKSPSFIREEIERTDEWIRQAGYEGDIHFRPPFGKKLVVLPYYLSQQERKTVLWNIEPETFPEITMDSQKITDYVMETVEPGSIILLHVMYESRKPSIEAVKELIPVLKQEGYTFVTVSELLEYEEIDS</sequence>
<name>A0A0M0KLF4_ALKHA</name>
<evidence type="ECO:0000259" key="1">
    <source>
        <dbReference type="PROSITE" id="PS51677"/>
    </source>
</evidence>
<dbReference type="InterPro" id="IPR002509">
    <property type="entry name" value="NODB_dom"/>
</dbReference>
<dbReference type="PROSITE" id="PS51677">
    <property type="entry name" value="NODB"/>
    <property type="match status" value="1"/>
</dbReference>